<proteinExistence type="predicted"/>
<accession>A0A543E340</accession>
<evidence type="ECO:0008006" key="4">
    <source>
        <dbReference type="Google" id="ProtNLM"/>
    </source>
</evidence>
<gene>
    <name evidence="2" type="ORF">FB558_2823</name>
</gene>
<feature type="compositionally biased region" description="Pro residues" evidence="1">
    <location>
        <begin position="71"/>
        <end position="80"/>
    </location>
</feature>
<protein>
    <recommendedName>
        <fullName evidence="4">Dentin sialophosphoprotein</fullName>
    </recommendedName>
</protein>
<reference evidence="2 3" key="1">
    <citation type="submission" date="2019-06" db="EMBL/GenBank/DDBJ databases">
        <title>Sequencing the genomes of 1000 actinobacteria strains.</title>
        <authorList>
            <person name="Klenk H.-P."/>
        </authorList>
    </citation>
    <scope>NUCLEOTIDE SEQUENCE [LARGE SCALE GENOMIC DNA]</scope>
    <source>
        <strain evidence="2 3">DSM 45301</strain>
    </source>
</reference>
<dbReference type="Proteomes" id="UP000315677">
    <property type="component" value="Unassembled WGS sequence"/>
</dbReference>
<feature type="compositionally biased region" description="Polar residues" evidence="1">
    <location>
        <begin position="243"/>
        <end position="254"/>
    </location>
</feature>
<organism evidence="2 3">
    <name type="scientific">Pseudonocardia kunmingensis</name>
    <dbReference type="NCBI Taxonomy" id="630975"/>
    <lineage>
        <taxon>Bacteria</taxon>
        <taxon>Bacillati</taxon>
        <taxon>Actinomycetota</taxon>
        <taxon>Actinomycetes</taxon>
        <taxon>Pseudonocardiales</taxon>
        <taxon>Pseudonocardiaceae</taxon>
        <taxon>Pseudonocardia</taxon>
    </lineage>
</organism>
<evidence type="ECO:0000313" key="3">
    <source>
        <dbReference type="Proteomes" id="UP000315677"/>
    </source>
</evidence>
<dbReference type="AlphaFoldDB" id="A0A543E340"/>
<keyword evidence="3" id="KW-1185">Reference proteome</keyword>
<dbReference type="RefSeq" id="WP_142052682.1">
    <property type="nucleotide sequence ID" value="NZ_VFPA01000001.1"/>
</dbReference>
<dbReference type="EMBL" id="VFPA01000001">
    <property type="protein sequence ID" value="TQM16021.1"/>
    <property type="molecule type" value="Genomic_DNA"/>
</dbReference>
<name>A0A543E340_9PSEU</name>
<comment type="caution">
    <text evidence="2">The sequence shown here is derived from an EMBL/GenBank/DDBJ whole genome shotgun (WGS) entry which is preliminary data.</text>
</comment>
<feature type="region of interest" description="Disordered" evidence="1">
    <location>
        <begin position="63"/>
        <end position="86"/>
    </location>
</feature>
<feature type="compositionally biased region" description="Low complexity" evidence="1">
    <location>
        <begin position="261"/>
        <end position="272"/>
    </location>
</feature>
<sequence length="283" mass="29898">MTNSTTLIELLLSILRDPSALDAYRDDPDGFLASCGDISPEDVREALVLLEDNQDASFDRDYNTGGNNIHVPPPPPAPEPEPGESDHEAAVKYLNTYITNNHIDDRDTITDNSVNQQIDTGGGDFDQDIDIDSTVASGDGSVAAGDDIEDSEIVTGDDNVVGDDNVKGDGNITGDDNEAVIGDDNTTSFGDGDATSAEIDGDVSVDDGGSLAVGGGSTVDNTDNSVEDSFNDNSDNSTEDSFNDNSETTDNSDYSVEDSFNDNSETTDNSNNETEESLHTQVM</sequence>
<evidence type="ECO:0000313" key="2">
    <source>
        <dbReference type="EMBL" id="TQM16021.1"/>
    </source>
</evidence>
<feature type="region of interest" description="Disordered" evidence="1">
    <location>
        <begin position="159"/>
        <end position="283"/>
    </location>
</feature>
<evidence type="ECO:0000256" key="1">
    <source>
        <dbReference type="SAM" id="MobiDB-lite"/>
    </source>
</evidence>
<dbReference type="OrthoDB" id="3683774at2"/>